<sequence>MADVAPVPSFKRAIGSGYLIQQSPGGEMIGGVEVTLRHAKTTAGSLVALDTVWQSQSVNDVPPTYQQEAVAGIRKFANKRNIDLTRFHIEIGRFVVHDVDSMPVLYYLAAQNAFESALNMWNRMSNVSQNAFKQRTMT</sequence>
<evidence type="ECO:0000313" key="2">
    <source>
        <dbReference type="Proteomes" id="UP000225740"/>
    </source>
</evidence>
<protein>
    <submittedName>
        <fullName evidence="1">Uncharacterized protein</fullName>
    </submittedName>
</protein>
<dbReference type="Proteomes" id="UP000225740">
    <property type="component" value="Unassembled WGS sequence"/>
</dbReference>
<accession>A0A2G1W405</accession>
<proteinExistence type="predicted"/>
<evidence type="ECO:0000313" key="1">
    <source>
        <dbReference type="EMBL" id="PHQ33778.1"/>
    </source>
</evidence>
<keyword evidence="2" id="KW-1185">Reference proteome</keyword>
<dbReference type="GeneID" id="90609885"/>
<dbReference type="RefSeq" id="WP_099261994.1">
    <property type="nucleotide sequence ID" value="NZ_NIZW01000014.1"/>
</dbReference>
<reference evidence="1 2" key="1">
    <citation type="submission" date="2017-06" db="EMBL/GenBank/DDBJ databases">
        <title>Description of Rhodopirellula bahusiensis sp. nov.</title>
        <authorList>
            <person name="Kizina J."/>
            <person name="Harder J."/>
        </authorList>
    </citation>
    <scope>NUCLEOTIDE SEQUENCE [LARGE SCALE GENOMIC DNA]</scope>
    <source>
        <strain evidence="1 2">SWK21</strain>
    </source>
</reference>
<gene>
    <name evidence="1" type="ORF">CEE69_17745</name>
</gene>
<dbReference type="EMBL" id="NIZW01000014">
    <property type="protein sequence ID" value="PHQ33778.1"/>
    <property type="molecule type" value="Genomic_DNA"/>
</dbReference>
<name>A0A2G1W405_9BACT</name>
<comment type="caution">
    <text evidence="1">The sequence shown here is derived from an EMBL/GenBank/DDBJ whole genome shotgun (WGS) entry which is preliminary data.</text>
</comment>
<organism evidence="1 2">
    <name type="scientific">Rhodopirellula bahusiensis</name>
    <dbReference type="NCBI Taxonomy" id="2014065"/>
    <lineage>
        <taxon>Bacteria</taxon>
        <taxon>Pseudomonadati</taxon>
        <taxon>Planctomycetota</taxon>
        <taxon>Planctomycetia</taxon>
        <taxon>Pirellulales</taxon>
        <taxon>Pirellulaceae</taxon>
        <taxon>Rhodopirellula</taxon>
    </lineage>
</organism>
<dbReference type="AlphaFoldDB" id="A0A2G1W405"/>